<reference evidence="3" key="2">
    <citation type="submission" date="2017-02" db="UniProtKB">
        <authorList>
            <consortium name="WormBaseParasite"/>
        </authorList>
    </citation>
    <scope>IDENTIFICATION</scope>
</reference>
<dbReference type="CDD" id="cd00074">
    <property type="entry name" value="HFD_H2A"/>
    <property type="match status" value="1"/>
</dbReference>
<dbReference type="PRINTS" id="PR00620">
    <property type="entry name" value="HISTONEH2A"/>
</dbReference>
<keyword evidence="1" id="KW-0238">DNA-binding</keyword>
<dbReference type="SMART" id="SM00414">
    <property type="entry name" value="H2A"/>
    <property type="match status" value="1"/>
</dbReference>
<keyword evidence="1" id="KW-0539">Nucleus</keyword>
<dbReference type="InterPro" id="IPR002119">
    <property type="entry name" value="Histone_H2A"/>
</dbReference>
<dbReference type="STRING" id="6313.A0A0K0DCZ9"/>
<dbReference type="GO" id="GO:0046982">
    <property type="term" value="F:protein heterodimerization activity"/>
    <property type="evidence" value="ECO:0007669"/>
    <property type="project" value="InterPro"/>
</dbReference>
<dbReference type="GO" id="GO:0003677">
    <property type="term" value="F:DNA binding"/>
    <property type="evidence" value="ECO:0007669"/>
    <property type="project" value="UniProtKB-KW"/>
</dbReference>
<reference evidence="2" key="1">
    <citation type="submission" date="2012-09" db="EMBL/GenBank/DDBJ databases">
        <authorList>
            <person name="Martin A.A."/>
        </authorList>
    </citation>
    <scope>NUCLEOTIDE SEQUENCE</scope>
</reference>
<proteinExistence type="inferred from homology"/>
<evidence type="ECO:0000313" key="3">
    <source>
        <dbReference type="WBParaSite" id="ACAC_0000852101-mRNA-1"/>
    </source>
</evidence>
<sequence>MSGCGKGGKANTGGKANSRSARSGLQFLVGLLHRMVRKGNYAGRIGGGALIYLAVVLEYLSSEAMELAGNAARDKKTLINPYLLLNYRDFSNHDDTK</sequence>
<dbReference type="WBParaSite" id="ACAC_0000852101-mRNA-1">
    <property type="protein sequence ID" value="ACAC_0000852101-mRNA-1"/>
    <property type="gene ID" value="ACAC_0000852101"/>
</dbReference>
<protein>
    <recommendedName>
        <fullName evidence="1">Histone H2A</fullName>
    </recommendedName>
</protein>
<comment type="subunit">
    <text evidence="1">The nucleosome is a histone octamer containing two molecules each of H2A, H2B, H3 and H4 assembled in one H3-H4 heterotetramer and two H2A-H2B heterodimers. The octamer wraps approximately 147 bp of DNA.</text>
</comment>
<dbReference type="GO" id="GO:0005634">
    <property type="term" value="C:nucleus"/>
    <property type="evidence" value="ECO:0007669"/>
    <property type="project" value="UniProtKB-SubCell"/>
</dbReference>
<keyword evidence="1" id="KW-0158">Chromosome</keyword>
<evidence type="ECO:0000256" key="1">
    <source>
        <dbReference type="RuleBase" id="RU003767"/>
    </source>
</evidence>
<dbReference type="GO" id="GO:0030527">
    <property type="term" value="F:structural constituent of chromatin"/>
    <property type="evidence" value="ECO:0007669"/>
    <property type="project" value="InterPro"/>
</dbReference>
<dbReference type="GO" id="GO:0000786">
    <property type="term" value="C:nucleosome"/>
    <property type="evidence" value="ECO:0007669"/>
    <property type="project" value="UniProtKB-KW"/>
</dbReference>
<organism evidence="2 3">
    <name type="scientific">Angiostrongylus cantonensis</name>
    <name type="common">Rat lungworm</name>
    <dbReference type="NCBI Taxonomy" id="6313"/>
    <lineage>
        <taxon>Eukaryota</taxon>
        <taxon>Metazoa</taxon>
        <taxon>Ecdysozoa</taxon>
        <taxon>Nematoda</taxon>
        <taxon>Chromadorea</taxon>
        <taxon>Rhabditida</taxon>
        <taxon>Rhabditina</taxon>
        <taxon>Rhabditomorpha</taxon>
        <taxon>Strongyloidea</taxon>
        <taxon>Metastrongylidae</taxon>
        <taxon>Angiostrongylus</taxon>
    </lineage>
</organism>
<dbReference type="Proteomes" id="UP000035642">
    <property type="component" value="Unassembled WGS sequence"/>
</dbReference>
<dbReference type="Gene3D" id="1.10.20.10">
    <property type="entry name" value="Histone, subunit A"/>
    <property type="match status" value="1"/>
</dbReference>
<comment type="subcellular location">
    <subcellularLocation>
        <location evidence="1">Nucleus</location>
    </subcellularLocation>
</comment>
<dbReference type="InterPro" id="IPR009072">
    <property type="entry name" value="Histone-fold"/>
</dbReference>
<dbReference type="PANTHER" id="PTHR23430">
    <property type="entry name" value="HISTONE H2A"/>
    <property type="match status" value="1"/>
</dbReference>
<keyword evidence="2" id="KW-1185">Reference proteome</keyword>
<dbReference type="AlphaFoldDB" id="A0A0K0DCZ9"/>
<comment type="similarity">
    <text evidence="1">Belongs to the histone H2A family.</text>
</comment>
<keyword evidence="1" id="KW-0544">Nucleosome core</keyword>
<dbReference type="SUPFAM" id="SSF47113">
    <property type="entry name" value="Histone-fold"/>
    <property type="match status" value="1"/>
</dbReference>
<evidence type="ECO:0000313" key="2">
    <source>
        <dbReference type="Proteomes" id="UP000035642"/>
    </source>
</evidence>
<accession>A0A0K0DCZ9</accession>
<name>A0A0K0DCZ9_ANGCA</name>